<accession>A0A0A8ZJ65</accession>
<name>A0A0A8ZJ65_ARUDO</name>
<reference evidence="1" key="2">
    <citation type="journal article" date="2015" name="Data Brief">
        <title>Shoot transcriptome of the giant reed, Arundo donax.</title>
        <authorList>
            <person name="Barrero R.A."/>
            <person name="Guerrero F.D."/>
            <person name="Moolhuijzen P."/>
            <person name="Goolsby J.A."/>
            <person name="Tidwell J."/>
            <person name="Bellgard S.E."/>
            <person name="Bellgard M.I."/>
        </authorList>
    </citation>
    <scope>NUCLEOTIDE SEQUENCE</scope>
    <source>
        <tissue evidence="1">Shoot tissue taken approximately 20 cm above the soil surface</tissue>
    </source>
</reference>
<organism evidence="1">
    <name type="scientific">Arundo donax</name>
    <name type="common">Giant reed</name>
    <name type="synonym">Donax arundinaceus</name>
    <dbReference type="NCBI Taxonomy" id="35708"/>
    <lineage>
        <taxon>Eukaryota</taxon>
        <taxon>Viridiplantae</taxon>
        <taxon>Streptophyta</taxon>
        <taxon>Embryophyta</taxon>
        <taxon>Tracheophyta</taxon>
        <taxon>Spermatophyta</taxon>
        <taxon>Magnoliopsida</taxon>
        <taxon>Liliopsida</taxon>
        <taxon>Poales</taxon>
        <taxon>Poaceae</taxon>
        <taxon>PACMAD clade</taxon>
        <taxon>Arundinoideae</taxon>
        <taxon>Arundineae</taxon>
        <taxon>Arundo</taxon>
    </lineage>
</organism>
<dbReference type="AlphaFoldDB" id="A0A0A8ZJ65"/>
<proteinExistence type="predicted"/>
<reference evidence="1" key="1">
    <citation type="submission" date="2014-09" db="EMBL/GenBank/DDBJ databases">
        <authorList>
            <person name="Magalhaes I.L.F."/>
            <person name="Oliveira U."/>
            <person name="Santos F.R."/>
            <person name="Vidigal T.H.D.A."/>
            <person name="Brescovit A.D."/>
            <person name="Santos A.J."/>
        </authorList>
    </citation>
    <scope>NUCLEOTIDE SEQUENCE</scope>
    <source>
        <tissue evidence="1">Shoot tissue taken approximately 20 cm above the soil surface</tissue>
    </source>
</reference>
<sequence length="27" mass="3098">MFQLGYPPRAAMIPRCNLYLSQGNSRL</sequence>
<dbReference type="EMBL" id="GBRH01260182">
    <property type="protein sequence ID" value="JAD37713.1"/>
    <property type="molecule type" value="Transcribed_RNA"/>
</dbReference>
<protein>
    <submittedName>
        <fullName evidence="1">Uncharacterized protein</fullName>
    </submittedName>
</protein>
<evidence type="ECO:0000313" key="1">
    <source>
        <dbReference type="EMBL" id="JAD37713.1"/>
    </source>
</evidence>